<evidence type="ECO:0000313" key="3">
    <source>
        <dbReference type="Proteomes" id="UP000198386"/>
    </source>
</evidence>
<evidence type="ECO:0000313" key="2">
    <source>
        <dbReference type="EMBL" id="SNS14799.1"/>
    </source>
</evidence>
<name>A0A239C4F1_9ACTN</name>
<keyword evidence="3" id="KW-1185">Reference proteome</keyword>
<organism evidence="2 3">
    <name type="scientific">Geodermatophilus saharensis</name>
    <dbReference type="NCBI Taxonomy" id="1137994"/>
    <lineage>
        <taxon>Bacteria</taxon>
        <taxon>Bacillati</taxon>
        <taxon>Actinomycetota</taxon>
        <taxon>Actinomycetes</taxon>
        <taxon>Geodermatophilales</taxon>
        <taxon>Geodermatophilaceae</taxon>
        <taxon>Geodermatophilus</taxon>
    </lineage>
</organism>
<gene>
    <name evidence="2" type="ORF">SAMN04488107_1600</name>
</gene>
<reference evidence="3" key="1">
    <citation type="submission" date="2017-06" db="EMBL/GenBank/DDBJ databases">
        <authorList>
            <person name="Varghese N."/>
            <person name="Submissions S."/>
        </authorList>
    </citation>
    <scope>NUCLEOTIDE SEQUENCE [LARGE SCALE GENOMIC DNA]</scope>
    <source>
        <strain evidence="3">DSM 45423</strain>
    </source>
</reference>
<protein>
    <submittedName>
        <fullName evidence="2">Uncharacterized protein</fullName>
    </submittedName>
</protein>
<accession>A0A239C4F1</accession>
<sequence length="465" mass="50203">MTEPPPLLDPARTARELDARLTSLEAELRSWGEATTGPDGPLRRHHTQMAALAGTLAVAVTDVRTSLDRIGRALSLLDRAAGLDRRILDLHRLWGFFRDKLSLRFVPWLRDSLVTADDLAWECYSPVQAFLPAEQRREPPLTYFTGGASPFLMPRGTLLVVEPLPDGGLREPDFAEAVRAVPVPLIGLPWFHAFHLPDAPLLAHEAGHAVENDLGLATQVRSLIAGAVPDARRAAWSAWSSEIFADVYGVLGCGSGFCRALSALLATHPRGMAGDLREEADWGSYPTRTLRVLIAAAVLEEVGIVPAAGSVTEQWRQVYADRPHTDFEDDVEVVVRALLTGPYDALGGAGLGDVLPYQQEDENAVAAAAEELDSGLSPSARQVRHVAAAARLAYDRNPCAYARNETTLVALNWIGQMPSVAERDEQEPPPEPSRGPRNDLAGHRLAALLGAAADARERGDGDVPA</sequence>
<feature type="region of interest" description="Disordered" evidence="1">
    <location>
        <begin position="420"/>
        <end position="442"/>
    </location>
</feature>
<evidence type="ECO:0000256" key="1">
    <source>
        <dbReference type="SAM" id="MobiDB-lite"/>
    </source>
</evidence>
<dbReference type="Proteomes" id="UP000198386">
    <property type="component" value="Unassembled WGS sequence"/>
</dbReference>
<dbReference type="EMBL" id="FZOH01000002">
    <property type="protein sequence ID" value="SNS14799.1"/>
    <property type="molecule type" value="Genomic_DNA"/>
</dbReference>
<proteinExistence type="predicted"/>
<dbReference type="AlphaFoldDB" id="A0A239C4F1"/>